<name>A0A926VLR8_9CYAN</name>
<protein>
    <submittedName>
        <fullName evidence="1">Uncharacterized protein</fullName>
    </submittedName>
</protein>
<sequence length="45" mass="5316">MVSMFFSAGLLLLWALIYQQMLKKIMGDFEDPLKKAKPYHKLTRI</sequence>
<comment type="caution">
    <text evidence="1">The sequence shown here is derived from an EMBL/GenBank/DDBJ whole genome shotgun (WGS) entry which is preliminary data.</text>
</comment>
<reference evidence="1" key="1">
    <citation type="journal article" date="2015" name="ISME J.">
        <title>Draft Genome Sequence of Streptomyces incarnatus NRRL8089, which Produces the Nucleoside Antibiotic Sinefungin.</title>
        <authorList>
            <person name="Oshima K."/>
            <person name="Hattori M."/>
            <person name="Shimizu H."/>
            <person name="Fukuda K."/>
            <person name="Nemoto M."/>
            <person name="Inagaki K."/>
            <person name="Tamura T."/>
        </authorList>
    </citation>
    <scope>NUCLEOTIDE SEQUENCE</scope>
    <source>
        <strain evidence="1">FACHB-1375</strain>
    </source>
</reference>
<evidence type="ECO:0000313" key="1">
    <source>
        <dbReference type="EMBL" id="MBD2186013.1"/>
    </source>
</evidence>
<dbReference type="RefSeq" id="WP_190474909.1">
    <property type="nucleotide sequence ID" value="NZ_JACJPW010000158.1"/>
</dbReference>
<dbReference type="Proteomes" id="UP000641646">
    <property type="component" value="Unassembled WGS sequence"/>
</dbReference>
<organism evidence="1 2">
    <name type="scientific">Aerosakkonema funiforme FACHB-1375</name>
    <dbReference type="NCBI Taxonomy" id="2949571"/>
    <lineage>
        <taxon>Bacteria</taxon>
        <taxon>Bacillati</taxon>
        <taxon>Cyanobacteriota</taxon>
        <taxon>Cyanophyceae</taxon>
        <taxon>Oscillatoriophycideae</taxon>
        <taxon>Aerosakkonematales</taxon>
        <taxon>Aerosakkonemataceae</taxon>
        <taxon>Aerosakkonema</taxon>
    </lineage>
</organism>
<keyword evidence="2" id="KW-1185">Reference proteome</keyword>
<accession>A0A926VLR8</accession>
<proteinExistence type="predicted"/>
<reference evidence="1" key="2">
    <citation type="submission" date="2020-08" db="EMBL/GenBank/DDBJ databases">
        <authorList>
            <person name="Chen M."/>
            <person name="Teng W."/>
            <person name="Zhao L."/>
            <person name="Hu C."/>
            <person name="Zhou Y."/>
            <person name="Han B."/>
            <person name="Song L."/>
            <person name="Shu W."/>
        </authorList>
    </citation>
    <scope>NUCLEOTIDE SEQUENCE</scope>
    <source>
        <strain evidence="1">FACHB-1375</strain>
    </source>
</reference>
<gene>
    <name evidence="1" type="ORF">H6G03_33975</name>
</gene>
<dbReference type="EMBL" id="JACJPW010000158">
    <property type="protein sequence ID" value="MBD2186013.1"/>
    <property type="molecule type" value="Genomic_DNA"/>
</dbReference>
<dbReference type="AlphaFoldDB" id="A0A926VLR8"/>
<evidence type="ECO:0000313" key="2">
    <source>
        <dbReference type="Proteomes" id="UP000641646"/>
    </source>
</evidence>